<accession>A0ABP0QVF3</accession>
<dbReference type="Proteomes" id="UP001642484">
    <property type="component" value="Unassembled WGS sequence"/>
</dbReference>
<comment type="caution">
    <text evidence="1">The sequence shown here is derived from an EMBL/GenBank/DDBJ whole genome shotgun (WGS) entry which is preliminary data.</text>
</comment>
<reference evidence="1 2" key="1">
    <citation type="submission" date="2024-02" db="EMBL/GenBank/DDBJ databases">
        <authorList>
            <person name="Chen Y."/>
            <person name="Shah S."/>
            <person name="Dougan E. K."/>
            <person name="Thang M."/>
            <person name="Chan C."/>
        </authorList>
    </citation>
    <scope>NUCLEOTIDE SEQUENCE [LARGE SCALE GENOMIC DNA]</scope>
</reference>
<evidence type="ECO:0000313" key="2">
    <source>
        <dbReference type="Proteomes" id="UP001642484"/>
    </source>
</evidence>
<name>A0ABP0QVF3_9DINO</name>
<protein>
    <submittedName>
        <fullName evidence="1">Uncharacterized protein</fullName>
    </submittedName>
</protein>
<sequence>MDAAHFVCYDGTAQEMVLGVKEFQLARALMEGHVEFLSEHVPSSWGPVHLFDLCLTFGLFDTAWAMAERGVKGCRLEAHHLQRDFHDGDIDRWGCSNCIDDWETCEECCFGFPVEQGIWMTGWNSNLSNAANAARRTADSSLMDAAYAARRAAEQPLNRTVLEALRSDSLPQSLATWHICWTSPS</sequence>
<proteinExistence type="predicted"/>
<organism evidence="1 2">
    <name type="scientific">Durusdinium trenchii</name>
    <dbReference type="NCBI Taxonomy" id="1381693"/>
    <lineage>
        <taxon>Eukaryota</taxon>
        <taxon>Sar</taxon>
        <taxon>Alveolata</taxon>
        <taxon>Dinophyceae</taxon>
        <taxon>Suessiales</taxon>
        <taxon>Symbiodiniaceae</taxon>
        <taxon>Durusdinium</taxon>
    </lineage>
</organism>
<dbReference type="EMBL" id="CAXAMN010025051">
    <property type="protein sequence ID" value="CAK9092253.1"/>
    <property type="molecule type" value="Genomic_DNA"/>
</dbReference>
<keyword evidence="2" id="KW-1185">Reference proteome</keyword>
<evidence type="ECO:0000313" key="1">
    <source>
        <dbReference type="EMBL" id="CAK9092253.1"/>
    </source>
</evidence>
<gene>
    <name evidence="1" type="ORF">CCMP2556_LOCUS44183</name>
</gene>